<keyword evidence="1" id="KW-0812">Transmembrane</keyword>
<dbReference type="EMBL" id="JAACJO010000019">
    <property type="protein sequence ID" value="KAF5348496.1"/>
    <property type="molecule type" value="Genomic_DNA"/>
</dbReference>
<feature type="transmembrane region" description="Helical" evidence="1">
    <location>
        <begin position="57"/>
        <end position="77"/>
    </location>
</feature>
<keyword evidence="3" id="KW-1185">Reference proteome</keyword>
<evidence type="ECO:0000313" key="2">
    <source>
        <dbReference type="EMBL" id="KAF5348496.1"/>
    </source>
</evidence>
<keyword evidence="1" id="KW-0472">Membrane</keyword>
<comment type="caution">
    <text evidence="2">The sequence shown here is derived from an EMBL/GenBank/DDBJ whole genome shotgun (WGS) entry which is preliminary data.</text>
</comment>
<proteinExistence type="predicted"/>
<dbReference type="OrthoDB" id="3102169at2759"/>
<dbReference type="AlphaFoldDB" id="A0A8H5CWN2"/>
<gene>
    <name evidence="2" type="ORF">D9756_009660</name>
</gene>
<sequence length="327" mass="37004">MDNHDTRRSGIRYSHLEHTSPDLKPVIRPKSVPSLAQSHHTARATSLNPAPRHKWGIYGRVVVFILFETSFLIFAYYCLLHPISLQSDPRKDIGVLFWFSLTELKAGITAVSVVWHTLACLFIKDIVATVCSAEFMAQYRRLQGMKPGKSDRVSIITSGFVDNLVHFFGSATTREFRLAFLTMLVSMTIGPAGSGTITIGTTLARVDERVSVANLTTLTTLEDRVSLTMRLKKIENTIFGYNLSSSDVFIPWPDMDMSRLPEQSTLVYRSDIVHFDYQCSWLTNMESYSFIDWGEGLTLNFNINKKRYYTTGVQWSSTMASYGTFLS</sequence>
<evidence type="ECO:0000313" key="3">
    <source>
        <dbReference type="Proteomes" id="UP000559027"/>
    </source>
</evidence>
<evidence type="ECO:0000256" key="1">
    <source>
        <dbReference type="SAM" id="Phobius"/>
    </source>
</evidence>
<accession>A0A8H5CWN2</accession>
<name>A0A8H5CWN2_9AGAR</name>
<keyword evidence="1" id="KW-1133">Transmembrane helix</keyword>
<organism evidence="2 3">
    <name type="scientific">Leucocoprinus leucothites</name>
    <dbReference type="NCBI Taxonomy" id="201217"/>
    <lineage>
        <taxon>Eukaryota</taxon>
        <taxon>Fungi</taxon>
        <taxon>Dikarya</taxon>
        <taxon>Basidiomycota</taxon>
        <taxon>Agaricomycotina</taxon>
        <taxon>Agaricomycetes</taxon>
        <taxon>Agaricomycetidae</taxon>
        <taxon>Agaricales</taxon>
        <taxon>Agaricineae</taxon>
        <taxon>Agaricaceae</taxon>
        <taxon>Leucocoprinus</taxon>
    </lineage>
</organism>
<reference evidence="2 3" key="1">
    <citation type="journal article" date="2020" name="ISME J.">
        <title>Uncovering the hidden diversity of litter-decomposition mechanisms in mushroom-forming fungi.</title>
        <authorList>
            <person name="Floudas D."/>
            <person name="Bentzer J."/>
            <person name="Ahren D."/>
            <person name="Johansson T."/>
            <person name="Persson P."/>
            <person name="Tunlid A."/>
        </authorList>
    </citation>
    <scope>NUCLEOTIDE SEQUENCE [LARGE SCALE GENOMIC DNA]</scope>
    <source>
        <strain evidence="2 3">CBS 146.42</strain>
    </source>
</reference>
<dbReference type="Proteomes" id="UP000559027">
    <property type="component" value="Unassembled WGS sequence"/>
</dbReference>
<protein>
    <submittedName>
        <fullName evidence="2">Uncharacterized protein</fullName>
    </submittedName>
</protein>